<dbReference type="NCBIfam" id="TIGR01477">
    <property type="entry name" value="RIFIN"/>
    <property type="match status" value="1"/>
</dbReference>
<sequence>MKFYYINILLFALPLNILVILSHVNIHVNHYITFHTKKRTKIPNTRLLCECDMYTSIYDNDPEMKALMGNYCRQISQRFKEYDECMIKSRQKGKEECDKEIQKIILKDKIEKELEEQFSALETKIYNNDISTCVCKKSLADKMEKKCLKCTQYLGGVVSPSSVVLGGIGQLGLNVWKDAKIAAAIVAAEKAGEAAGKIAGDAVGATKVLEGLKALDVHVLCPEISESFFHKTHYTNVLKITNVIFDQREATCSSTIFSTGNDTICSNIAKNFNLIAETGQAPVLPKVAIAEKLNGIVEEAKIAAGVKATQVATSKTAILETAKKGAIQTTYIGYQNTIIASIVAILVIVLVMVIIYLILRYRRKNKMKKKLQYIKLLKE</sequence>
<reference evidence="2 3" key="1">
    <citation type="submission" date="2013-02" db="EMBL/GenBank/DDBJ databases">
        <title>The Genome Sequence of Plasmodium falciparum UGT5.1.</title>
        <authorList>
            <consortium name="The Broad Institute Genome Sequencing Platform"/>
            <consortium name="The Broad Institute Genome Sequencing Center for Infectious Disease"/>
            <person name="Neafsey D."/>
            <person name="Cheeseman I."/>
            <person name="Volkman S."/>
            <person name="Adams J."/>
            <person name="Walker B."/>
            <person name="Young S.K."/>
            <person name="Zeng Q."/>
            <person name="Gargeya S."/>
            <person name="Fitzgerald M."/>
            <person name="Haas B."/>
            <person name="Abouelleil A."/>
            <person name="Alvarado L."/>
            <person name="Arachchi H.M."/>
            <person name="Berlin A.M."/>
            <person name="Chapman S.B."/>
            <person name="Dewar J."/>
            <person name="Goldberg J."/>
            <person name="Griggs A."/>
            <person name="Gujja S."/>
            <person name="Hansen M."/>
            <person name="Howarth C."/>
            <person name="Imamovic A."/>
            <person name="Larimer J."/>
            <person name="McCowan C."/>
            <person name="Murphy C."/>
            <person name="Neiman D."/>
            <person name="Pearson M."/>
            <person name="Priest M."/>
            <person name="Roberts A."/>
            <person name="Saif S."/>
            <person name="Shea T."/>
            <person name="Sisk P."/>
            <person name="Sykes S."/>
            <person name="Wortman J."/>
            <person name="Nusbaum C."/>
            <person name="Birren B."/>
        </authorList>
    </citation>
    <scope>NUCLEOTIDE SEQUENCE [LARGE SCALE GENOMIC DNA]</scope>
    <source>
        <strain evidence="2 3">UGT5.1</strain>
    </source>
</reference>
<gene>
    <name evidence="2" type="ORF">C923_03197</name>
</gene>
<keyword evidence="1" id="KW-0812">Transmembrane</keyword>
<dbReference type="InterPro" id="IPR006373">
    <property type="entry name" value="VSA_Rifin"/>
</dbReference>
<dbReference type="AlphaFoldDB" id="W7JML0"/>
<name>W7JML0_PLAFA</name>
<evidence type="ECO:0000313" key="2">
    <source>
        <dbReference type="EMBL" id="EWC76129.1"/>
    </source>
</evidence>
<dbReference type="Pfam" id="PF02009">
    <property type="entry name" value="RIFIN"/>
    <property type="match status" value="1"/>
</dbReference>
<organism evidence="2 3">
    <name type="scientific">Plasmodium falciparum UGT5.1</name>
    <dbReference type="NCBI Taxonomy" id="1237627"/>
    <lineage>
        <taxon>Eukaryota</taxon>
        <taxon>Sar</taxon>
        <taxon>Alveolata</taxon>
        <taxon>Apicomplexa</taxon>
        <taxon>Aconoidasida</taxon>
        <taxon>Haemosporida</taxon>
        <taxon>Plasmodiidae</taxon>
        <taxon>Plasmodium</taxon>
        <taxon>Plasmodium (Laverania)</taxon>
    </lineage>
</organism>
<protein>
    <submittedName>
        <fullName evidence="2">Surface antigen</fullName>
    </submittedName>
</protein>
<keyword evidence="1" id="KW-0472">Membrane</keyword>
<evidence type="ECO:0000256" key="1">
    <source>
        <dbReference type="SAM" id="Phobius"/>
    </source>
</evidence>
<proteinExistence type="predicted"/>
<evidence type="ECO:0000313" key="3">
    <source>
        <dbReference type="Proteomes" id="UP000030697"/>
    </source>
</evidence>
<keyword evidence="1" id="KW-1133">Transmembrane helix</keyword>
<dbReference type="Proteomes" id="UP000030697">
    <property type="component" value="Unassembled WGS sequence"/>
</dbReference>
<dbReference type="EMBL" id="KE124602">
    <property type="protein sequence ID" value="EWC76129.1"/>
    <property type="molecule type" value="Genomic_DNA"/>
</dbReference>
<accession>W7JML0</accession>
<feature type="transmembrane region" description="Helical" evidence="1">
    <location>
        <begin position="338"/>
        <end position="359"/>
    </location>
</feature>